<evidence type="ECO:0000256" key="2">
    <source>
        <dbReference type="ARBA" id="ARBA00001974"/>
    </source>
</evidence>
<dbReference type="InterPro" id="IPR036134">
    <property type="entry name" value="Crypto/Photolyase_FAD-like_sf"/>
</dbReference>
<evidence type="ECO:0000256" key="3">
    <source>
        <dbReference type="ARBA" id="ARBA00022630"/>
    </source>
</evidence>
<dbReference type="Gene3D" id="1.25.40.80">
    <property type="match status" value="1"/>
</dbReference>
<dbReference type="EMBL" id="JAPDOG010000001">
    <property type="protein sequence ID" value="MCW3780294.1"/>
    <property type="molecule type" value="Genomic_DNA"/>
</dbReference>
<evidence type="ECO:0000259" key="6">
    <source>
        <dbReference type="PROSITE" id="PS51645"/>
    </source>
</evidence>
<gene>
    <name evidence="7" type="ORF">OM960_01675</name>
</gene>
<name>A0ABT3IYK1_9RHOB</name>
<evidence type="ECO:0000256" key="5">
    <source>
        <dbReference type="RuleBase" id="RU004182"/>
    </source>
</evidence>
<dbReference type="InterPro" id="IPR006050">
    <property type="entry name" value="DNA_photolyase_N"/>
</dbReference>
<evidence type="ECO:0000313" key="8">
    <source>
        <dbReference type="Proteomes" id="UP001207582"/>
    </source>
</evidence>
<dbReference type="InterPro" id="IPR005101">
    <property type="entry name" value="Cryptochr/Photolyase_FAD-bd"/>
</dbReference>
<evidence type="ECO:0000313" key="7">
    <source>
        <dbReference type="EMBL" id="MCW3780294.1"/>
    </source>
</evidence>
<dbReference type="Pfam" id="PF00875">
    <property type="entry name" value="DNA_photolyase"/>
    <property type="match status" value="1"/>
</dbReference>
<comment type="cofactor">
    <cofactor evidence="1">
        <name>(6R)-5,10-methylene-5,6,7,8-tetrahydrofolate</name>
        <dbReference type="ChEBI" id="CHEBI:15636"/>
    </cofactor>
</comment>
<dbReference type="Pfam" id="PF03441">
    <property type="entry name" value="FAD_binding_7"/>
    <property type="match status" value="1"/>
</dbReference>
<comment type="cofactor">
    <cofactor evidence="2">
        <name>FAD</name>
        <dbReference type="ChEBI" id="CHEBI:57692"/>
    </cofactor>
</comment>
<keyword evidence="8" id="KW-1185">Reference proteome</keyword>
<dbReference type="InterPro" id="IPR014729">
    <property type="entry name" value="Rossmann-like_a/b/a_fold"/>
</dbReference>
<dbReference type="PANTHER" id="PTHR11455">
    <property type="entry name" value="CRYPTOCHROME"/>
    <property type="match status" value="1"/>
</dbReference>
<dbReference type="SUPFAM" id="SSF52425">
    <property type="entry name" value="Cryptochrome/photolyase, N-terminal domain"/>
    <property type="match status" value="1"/>
</dbReference>
<dbReference type="PANTHER" id="PTHR11455:SF9">
    <property type="entry name" value="CRYPTOCHROME CIRCADIAN CLOCK 5 ISOFORM X1"/>
    <property type="match status" value="1"/>
</dbReference>
<dbReference type="InterPro" id="IPR036155">
    <property type="entry name" value="Crypto/Photolyase_N_sf"/>
</dbReference>
<dbReference type="Gene3D" id="1.10.579.10">
    <property type="entry name" value="DNA Cyclobutane Dipyrimidine Photolyase, subunit A, domain 3"/>
    <property type="match status" value="1"/>
</dbReference>
<keyword evidence="5" id="KW-0157">Chromophore</keyword>
<sequence length="474" mass="52578">MGRAPVILWFRRDLRLSDHEALCAAAASGRPVVPLFIHDETVETLGAAAKWRLGEGLRVFVGALEATGSRLILRRGTALDVLRATVVEVGASAVFWQRVYDRDGITRDRTVKTALKVAGIEARSFAGATVFEPWDVSTGSGAAYKVFTPFWRAIRGRNPGEALPLPASLVAPESWPASESLRGWNMGAALDRGAKILARHAVVGEAAARDRLERFRAERLEHYAEGRDHPARQCTSGLSENLASGEISPRAVWLAALGDWQAGRPGAEKFLSELGWREFAWHLMYHAPDLDRANWRAGWDSFPWRGDNADAERWRRGMTGEPFVDAAMREMFVTGRMHNRARMIAASYLTKNLLTDWRVGLGWFAECLTDWDPAANAMGWQWVAGSGPDSAPFFRIFNPRLQAERFDRDGGYRAAFIAEGQAEPPRTALEYFKAAPRSWNLSPGDRYPTPLTDLAASRARALDAYRGMDAAPAR</sequence>
<feature type="domain" description="Photolyase/cryptochrome alpha/beta" evidence="6">
    <location>
        <begin position="4"/>
        <end position="130"/>
    </location>
</feature>
<reference evidence="7 8" key="1">
    <citation type="submission" date="2022-10" db="EMBL/GenBank/DDBJ databases">
        <title>Defluviimonas sp. CAU 1641 isolated from mud.</title>
        <authorList>
            <person name="Kim W."/>
        </authorList>
    </citation>
    <scope>NUCLEOTIDE SEQUENCE [LARGE SCALE GENOMIC DNA]</scope>
    <source>
        <strain evidence="7 8">CAU 1641</strain>
    </source>
</reference>
<dbReference type="PRINTS" id="PR00147">
    <property type="entry name" value="DNAPHOTLYASE"/>
</dbReference>
<keyword evidence="3 5" id="KW-0285">Flavoprotein</keyword>
<dbReference type="RefSeq" id="WP_264770864.1">
    <property type="nucleotide sequence ID" value="NZ_JAPDOG010000001.1"/>
</dbReference>
<dbReference type="InterPro" id="IPR002081">
    <property type="entry name" value="Cryptochrome/DNA_photolyase_1"/>
</dbReference>
<protein>
    <submittedName>
        <fullName evidence="7">DNA photolyase family protein</fullName>
    </submittedName>
</protein>
<evidence type="ECO:0000256" key="1">
    <source>
        <dbReference type="ARBA" id="ARBA00001932"/>
    </source>
</evidence>
<keyword evidence="4 5" id="KW-0274">FAD</keyword>
<dbReference type="Proteomes" id="UP001207582">
    <property type="component" value="Unassembled WGS sequence"/>
</dbReference>
<evidence type="ECO:0000256" key="4">
    <source>
        <dbReference type="ARBA" id="ARBA00022827"/>
    </source>
</evidence>
<accession>A0ABT3IYK1</accession>
<comment type="caution">
    <text evidence="7">The sequence shown here is derived from an EMBL/GenBank/DDBJ whole genome shotgun (WGS) entry which is preliminary data.</text>
</comment>
<dbReference type="Gene3D" id="3.40.50.620">
    <property type="entry name" value="HUPs"/>
    <property type="match status" value="1"/>
</dbReference>
<organism evidence="7 8">
    <name type="scientific">Defluviimonas salinarum</name>
    <dbReference type="NCBI Taxonomy" id="2992147"/>
    <lineage>
        <taxon>Bacteria</taxon>
        <taxon>Pseudomonadati</taxon>
        <taxon>Pseudomonadota</taxon>
        <taxon>Alphaproteobacteria</taxon>
        <taxon>Rhodobacterales</taxon>
        <taxon>Paracoccaceae</taxon>
        <taxon>Albidovulum</taxon>
    </lineage>
</organism>
<comment type="similarity">
    <text evidence="5">Belongs to the DNA photolyase family.</text>
</comment>
<proteinExistence type="inferred from homology"/>
<dbReference type="SUPFAM" id="SSF48173">
    <property type="entry name" value="Cryptochrome/photolyase FAD-binding domain"/>
    <property type="match status" value="1"/>
</dbReference>
<dbReference type="PROSITE" id="PS51645">
    <property type="entry name" value="PHR_CRY_ALPHA_BETA"/>
    <property type="match status" value="1"/>
</dbReference>